<comment type="similarity">
    <text evidence="2">Belongs to the outer membrane factor (OMF) (TC 1.B.17) family.</text>
</comment>
<keyword evidence="10" id="KW-1185">Reference proteome</keyword>
<dbReference type="EMBL" id="JQZV01000013">
    <property type="protein sequence ID" value="KGN92062.1"/>
    <property type="molecule type" value="Genomic_DNA"/>
</dbReference>
<protein>
    <recommendedName>
        <fullName evidence="11">Outer membrane protein TolC</fullName>
    </recommendedName>
</protein>
<dbReference type="Proteomes" id="UP000030101">
    <property type="component" value="Unassembled WGS sequence"/>
</dbReference>
<evidence type="ECO:0000256" key="7">
    <source>
        <dbReference type="ARBA" id="ARBA00023237"/>
    </source>
</evidence>
<feature type="signal peptide" evidence="8">
    <location>
        <begin position="1"/>
        <end position="22"/>
    </location>
</feature>
<evidence type="ECO:0000256" key="5">
    <source>
        <dbReference type="ARBA" id="ARBA00022692"/>
    </source>
</evidence>
<keyword evidence="5" id="KW-0812">Transmembrane</keyword>
<comment type="subcellular location">
    <subcellularLocation>
        <location evidence="1">Cell outer membrane</location>
    </subcellularLocation>
</comment>
<feature type="chain" id="PRO_5046972807" description="Outer membrane protein TolC" evidence="8">
    <location>
        <begin position="23"/>
        <end position="478"/>
    </location>
</feature>
<keyword evidence="4" id="KW-1134">Transmembrane beta strand</keyword>
<sequence>MATGNLKKKWVLILLFSAICLAKTSAQETKSASDTENATSPKVALTLEKALEIAFDKGPMVKISEMDILKSKYDSKSVWATLLPRIDASGDYGYTIKKQVMYLGGKGSMPSFPGMPDLSKGIEVGRTHNINGGVTIGMPLIAPQLWNSLKLNKQMVESALLESELSKVSLTNNVTKAFYALMLAEESFKVMELSWNYAKSTYEDASKKYEAGIIPLYDKIRAEVQMGNIEPNLVKSRNAVSSARYMLNILMGVDIETPTTISPLEEGFLEREMAMEAEEMKKGVLSMISNNIDLKKTDQQIKMLKTQESLVKSAYLPSLSLGGYYRVSAMDDTFVLKDYQWTPSSAVSLSLKIPIFSGGERLMKLKKAKLTTDQAMLRRELQKNNLLSEAITLNQKLEGVFSNMQSARNTVTMAEKGYQIAKKRYETGASTLVELNDAELALLQARLNYQQIIYEFFSLSADKKKMNGYYFQTRDIEQ</sequence>
<dbReference type="InterPro" id="IPR003423">
    <property type="entry name" value="OMP_efflux"/>
</dbReference>
<reference evidence="9 10" key="1">
    <citation type="submission" date="2014-08" db="EMBL/GenBank/DDBJ databases">
        <title>Porphyromonas canoris strain:OH2762 Genome sequencing.</title>
        <authorList>
            <person name="Wallis C."/>
            <person name="Deusch O."/>
            <person name="O'Flynn C."/>
            <person name="Davis I."/>
            <person name="Jospin G."/>
            <person name="Darling A.E."/>
            <person name="Coil D.A."/>
            <person name="Alexiev A."/>
            <person name="Horsfall A."/>
            <person name="Kirkwood N."/>
            <person name="Harris S."/>
            <person name="Eisen J.A."/>
        </authorList>
    </citation>
    <scope>NUCLEOTIDE SEQUENCE [LARGE SCALE GENOMIC DNA]</scope>
    <source>
        <strain evidence="10">COT-108 OH2762</strain>
    </source>
</reference>
<dbReference type="Pfam" id="PF02321">
    <property type="entry name" value="OEP"/>
    <property type="match status" value="2"/>
</dbReference>
<evidence type="ECO:0000256" key="8">
    <source>
        <dbReference type="SAM" id="SignalP"/>
    </source>
</evidence>
<dbReference type="RefSeq" id="WP_161785898.1">
    <property type="nucleotide sequence ID" value="NZ_JQZV01000013.1"/>
</dbReference>
<keyword evidence="6" id="KW-0472">Membrane</keyword>
<gene>
    <name evidence="9" type="ORF">HQ43_08440</name>
</gene>
<evidence type="ECO:0000256" key="4">
    <source>
        <dbReference type="ARBA" id="ARBA00022452"/>
    </source>
</evidence>
<keyword evidence="3" id="KW-0813">Transport</keyword>
<evidence type="ECO:0000313" key="9">
    <source>
        <dbReference type="EMBL" id="KGN92062.1"/>
    </source>
</evidence>
<evidence type="ECO:0000256" key="3">
    <source>
        <dbReference type="ARBA" id="ARBA00022448"/>
    </source>
</evidence>
<keyword evidence="8" id="KW-0732">Signal</keyword>
<accession>A0ABR4XL14</accession>
<organism evidence="9 10">
    <name type="scientific">Porphyromonas canoris</name>
    <dbReference type="NCBI Taxonomy" id="36875"/>
    <lineage>
        <taxon>Bacteria</taxon>
        <taxon>Pseudomonadati</taxon>
        <taxon>Bacteroidota</taxon>
        <taxon>Bacteroidia</taxon>
        <taxon>Bacteroidales</taxon>
        <taxon>Porphyromonadaceae</taxon>
        <taxon>Porphyromonas</taxon>
    </lineage>
</organism>
<keyword evidence="7" id="KW-0998">Cell outer membrane</keyword>
<dbReference type="InterPro" id="IPR051906">
    <property type="entry name" value="TolC-like"/>
</dbReference>
<name>A0ABR4XL14_9PORP</name>
<evidence type="ECO:0000256" key="6">
    <source>
        <dbReference type="ARBA" id="ARBA00023136"/>
    </source>
</evidence>
<dbReference type="PANTHER" id="PTHR30026:SF20">
    <property type="entry name" value="OUTER MEMBRANE PROTEIN TOLC"/>
    <property type="match status" value="1"/>
</dbReference>
<evidence type="ECO:0000256" key="2">
    <source>
        <dbReference type="ARBA" id="ARBA00007613"/>
    </source>
</evidence>
<evidence type="ECO:0000313" key="10">
    <source>
        <dbReference type="Proteomes" id="UP000030101"/>
    </source>
</evidence>
<dbReference type="Gene3D" id="1.20.1600.10">
    <property type="entry name" value="Outer membrane efflux proteins (OEP)"/>
    <property type="match status" value="1"/>
</dbReference>
<evidence type="ECO:0000256" key="1">
    <source>
        <dbReference type="ARBA" id="ARBA00004442"/>
    </source>
</evidence>
<evidence type="ECO:0008006" key="11">
    <source>
        <dbReference type="Google" id="ProtNLM"/>
    </source>
</evidence>
<dbReference type="PANTHER" id="PTHR30026">
    <property type="entry name" value="OUTER MEMBRANE PROTEIN TOLC"/>
    <property type="match status" value="1"/>
</dbReference>
<dbReference type="SUPFAM" id="SSF56954">
    <property type="entry name" value="Outer membrane efflux proteins (OEP)"/>
    <property type="match status" value="1"/>
</dbReference>
<comment type="caution">
    <text evidence="9">The sequence shown here is derived from an EMBL/GenBank/DDBJ whole genome shotgun (WGS) entry which is preliminary data.</text>
</comment>
<proteinExistence type="inferred from homology"/>